<dbReference type="PROSITE" id="PS50801">
    <property type="entry name" value="STAS"/>
    <property type="match status" value="1"/>
</dbReference>
<evidence type="ECO:0000256" key="2">
    <source>
        <dbReference type="RuleBase" id="RU003749"/>
    </source>
</evidence>
<evidence type="ECO:0000259" key="3">
    <source>
        <dbReference type="PROSITE" id="PS50801"/>
    </source>
</evidence>
<dbReference type="InterPro" id="IPR003658">
    <property type="entry name" value="Anti-sigma_ant"/>
</dbReference>
<dbReference type="CDD" id="cd07043">
    <property type="entry name" value="STAS_anti-anti-sigma_factors"/>
    <property type="match status" value="1"/>
</dbReference>
<evidence type="ECO:0000313" key="5">
    <source>
        <dbReference type="Proteomes" id="UP001528912"/>
    </source>
</evidence>
<dbReference type="InterPro" id="IPR002645">
    <property type="entry name" value="STAS_dom"/>
</dbReference>
<accession>A0ABT6C4U0</accession>
<dbReference type="Proteomes" id="UP001528912">
    <property type="component" value="Unassembled WGS sequence"/>
</dbReference>
<gene>
    <name evidence="4" type="ORF">P4R38_05635</name>
</gene>
<feature type="domain" description="STAS" evidence="3">
    <location>
        <begin position="4"/>
        <end position="113"/>
    </location>
</feature>
<keyword evidence="5" id="KW-1185">Reference proteome</keyword>
<dbReference type="SUPFAM" id="SSF52091">
    <property type="entry name" value="SpoIIaa-like"/>
    <property type="match status" value="1"/>
</dbReference>
<comment type="similarity">
    <text evidence="1 2">Belongs to the anti-sigma-factor antagonist family.</text>
</comment>
<dbReference type="Pfam" id="PF01740">
    <property type="entry name" value="STAS"/>
    <property type="match status" value="1"/>
</dbReference>
<dbReference type="PANTHER" id="PTHR33495:SF2">
    <property type="entry name" value="ANTI-SIGMA FACTOR ANTAGONIST TM_1081-RELATED"/>
    <property type="match status" value="1"/>
</dbReference>
<proteinExistence type="inferred from homology"/>
<protein>
    <recommendedName>
        <fullName evidence="2">Anti-sigma factor antagonist</fullName>
    </recommendedName>
</protein>
<reference evidence="4 5" key="1">
    <citation type="submission" date="2023-03" db="EMBL/GenBank/DDBJ databases">
        <title>YIM 133296 draft genome.</title>
        <authorList>
            <person name="Xiong L."/>
        </authorList>
    </citation>
    <scope>NUCLEOTIDE SEQUENCE [LARGE SCALE GENOMIC DNA]</scope>
    <source>
        <strain evidence="4 5">YIM 133296</strain>
    </source>
</reference>
<name>A0ABT6C4U0_9MICO</name>
<sequence>MDLSISRKDVLDGTTVVSARGEVDMYTAPMLRDALNEAIDSGARRLVLDLGGVPFMDSVGLGVLVGRHKQLETVGGGLQLVAVSEPLMRVMRITGLKTVFVFHSTVDEALARLTAPQLDGAASGAAG</sequence>
<dbReference type="Gene3D" id="3.30.750.24">
    <property type="entry name" value="STAS domain"/>
    <property type="match status" value="1"/>
</dbReference>
<dbReference type="NCBIfam" id="TIGR00377">
    <property type="entry name" value="ant_ant_sig"/>
    <property type="match status" value="1"/>
</dbReference>
<dbReference type="PANTHER" id="PTHR33495">
    <property type="entry name" value="ANTI-SIGMA FACTOR ANTAGONIST TM_1081-RELATED-RELATED"/>
    <property type="match status" value="1"/>
</dbReference>
<evidence type="ECO:0000256" key="1">
    <source>
        <dbReference type="ARBA" id="ARBA00009013"/>
    </source>
</evidence>
<dbReference type="InterPro" id="IPR036513">
    <property type="entry name" value="STAS_dom_sf"/>
</dbReference>
<dbReference type="RefSeq" id="WP_277191384.1">
    <property type="nucleotide sequence ID" value="NZ_JAROAV010000021.1"/>
</dbReference>
<organism evidence="4 5">
    <name type="scientific">Luteipulveratus flavus</name>
    <dbReference type="NCBI Taxonomy" id="3031728"/>
    <lineage>
        <taxon>Bacteria</taxon>
        <taxon>Bacillati</taxon>
        <taxon>Actinomycetota</taxon>
        <taxon>Actinomycetes</taxon>
        <taxon>Micrococcales</taxon>
        <taxon>Dermacoccaceae</taxon>
        <taxon>Luteipulveratus</taxon>
    </lineage>
</organism>
<comment type="caution">
    <text evidence="4">The sequence shown here is derived from an EMBL/GenBank/DDBJ whole genome shotgun (WGS) entry which is preliminary data.</text>
</comment>
<dbReference type="EMBL" id="JAROAV010000021">
    <property type="protein sequence ID" value="MDF8263721.1"/>
    <property type="molecule type" value="Genomic_DNA"/>
</dbReference>
<evidence type="ECO:0000313" key="4">
    <source>
        <dbReference type="EMBL" id="MDF8263721.1"/>
    </source>
</evidence>